<evidence type="ECO:0000256" key="1">
    <source>
        <dbReference type="SAM" id="MobiDB-lite"/>
    </source>
</evidence>
<feature type="compositionally biased region" description="Basic and acidic residues" evidence="1">
    <location>
        <begin position="258"/>
        <end position="267"/>
    </location>
</feature>
<proteinExistence type="predicted"/>
<dbReference type="InParanoid" id="A0A1Y2MC05"/>
<accession>A0A1Y2MC05</accession>
<feature type="compositionally biased region" description="Basic residues" evidence="1">
    <location>
        <begin position="60"/>
        <end position="76"/>
    </location>
</feature>
<dbReference type="EMBL" id="KZ107838">
    <property type="protein sequence ID" value="OSS53666.1"/>
    <property type="molecule type" value="Genomic_DNA"/>
</dbReference>
<dbReference type="Proteomes" id="UP000193240">
    <property type="component" value="Unassembled WGS sequence"/>
</dbReference>
<feature type="region of interest" description="Disordered" evidence="1">
    <location>
        <begin position="36"/>
        <end position="83"/>
    </location>
</feature>
<organism evidence="2 3">
    <name type="scientific">Epicoccum nigrum</name>
    <name type="common">Soil fungus</name>
    <name type="synonym">Epicoccum purpurascens</name>
    <dbReference type="NCBI Taxonomy" id="105696"/>
    <lineage>
        <taxon>Eukaryota</taxon>
        <taxon>Fungi</taxon>
        <taxon>Dikarya</taxon>
        <taxon>Ascomycota</taxon>
        <taxon>Pezizomycotina</taxon>
        <taxon>Dothideomycetes</taxon>
        <taxon>Pleosporomycetidae</taxon>
        <taxon>Pleosporales</taxon>
        <taxon>Pleosporineae</taxon>
        <taxon>Didymellaceae</taxon>
        <taxon>Epicoccum</taxon>
    </lineage>
</organism>
<reference evidence="2 3" key="1">
    <citation type="journal article" date="2017" name="Genome Announc.">
        <title>Genome sequence of the saprophytic ascomycete Epicoccum nigrum ICMP 19927 strain isolated from New Zealand.</title>
        <authorList>
            <person name="Fokin M."/>
            <person name="Fleetwood D."/>
            <person name="Weir B.S."/>
            <person name="Villas-Boas S.G."/>
        </authorList>
    </citation>
    <scope>NUCLEOTIDE SEQUENCE [LARGE SCALE GENOMIC DNA]</scope>
    <source>
        <strain evidence="2 3">ICMP 19927</strain>
    </source>
</reference>
<keyword evidence="3" id="KW-1185">Reference proteome</keyword>
<sequence length="313" mass="35118">MGLPHSLEHMVVPRPCSWNIDSKPTRGPHLSKFRLARSQNSHISREGPSATRRPLEKRPRAPRGRHLGHHLRGRGLRRLDPGACHRRPSLRPQDTHMVQHPLSIRPPTGGRQPRPGRKQALPFRRQGYRDVRLRRARVPRSRVRLLARRGRHHAPDQRLGMAGSLTRRVEGAFCPAGAGEGWPRRAHNRAGAALSVGRWRRGRGLEVLRRHVDVPAAAGACHRGGHQGRYSCEHQARHTRGAVGGGTVQVRGFQGRGGEGDPRRAEARAWSTEPVRYCEGHRGRWRNVRGLGRCGSVGQHFRRWVVGHSGQIG</sequence>
<protein>
    <submittedName>
        <fullName evidence="2">Uncharacterized protein</fullName>
    </submittedName>
</protein>
<evidence type="ECO:0000313" key="2">
    <source>
        <dbReference type="EMBL" id="OSS53666.1"/>
    </source>
</evidence>
<evidence type="ECO:0000313" key="3">
    <source>
        <dbReference type="Proteomes" id="UP000193240"/>
    </source>
</evidence>
<name>A0A1Y2MC05_EPING</name>
<gene>
    <name evidence="2" type="ORF">B5807_00709</name>
</gene>
<feature type="region of interest" description="Disordered" evidence="1">
    <location>
        <begin position="241"/>
        <end position="267"/>
    </location>
</feature>
<dbReference type="AlphaFoldDB" id="A0A1Y2MC05"/>